<dbReference type="AlphaFoldDB" id="A0A5M9MT84"/>
<protein>
    <submittedName>
        <fullName evidence="1">Uncharacterized protein</fullName>
    </submittedName>
</protein>
<name>A0A5M9MT84_9EURO</name>
<proteinExistence type="predicted"/>
<evidence type="ECO:0000313" key="2">
    <source>
        <dbReference type="Proteomes" id="UP000324241"/>
    </source>
</evidence>
<gene>
    <name evidence="1" type="ORF">ATNIH1004_007156</name>
</gene>
<dbReference type="Proteomes" id="UP000324241">
    <property type="component" value="Unassembled WGS sequence"/>
</dbReference>
<reference evidence="1 2" key="1">
    <citation type="submission" date="2019-08" db="EMBL/GenBank/DDBJ databases">
        <title>The genome sequence of a newly discovered highly antifungal drug resistant Aspergillus species, Aspergillus tanneri NIH 1004.</title>
        <authorList>
            <person name="Mounaud S."/>
            <person name="Singh I."/>
            <person name="Joardar V."/>
            <person name="Pakala S."/>
            <person name="Pakala S."/>
            <person name="Venepally P."/>
            <person name="Chung J.K."/>
            <person name="Losada L."/>
            <person name="Nierman W.C."/>
        </authorList>
    </citation>
    <scope>NUCLEOTIDE SEQUENCE [LARGE SCALE GENOMIC DNA]</scope>
    <source>
        <strain evidence="1 2">NIH1004</strain>
    </source>
</reference>
<sequence>MAVWCGVLTTVATFTTSLAWLLPTAQLFRRGAVIGHGRQHGVLEGLRAIRVIQILGKELAILLSRKGSRTPLMETAVVQDGGDHGARSVRGVVQCE</sequence>
<dbReference type="GeneID" id="54329858"/>
<evidence type="ECO:0000313" key="1">
    <source>
        <dbReference type="EMBL" id="KAA8645737.1"/>
    </source>
</evidence>
<dbReference type="EMBL" id="QUQM01000007">
    <property type="protein sequence ID" value="KAA8645737.1"/>
    <property type="molecule type" value="Genomic_DNA"/>
</dbReference>
<organism evidence="1 2">
    <name type="scientific">Aspergillus tanneri</name>
    <dbReference type="NCBI Taxonomy" id="1220188"/>
    <lineage>
        <taxon>Eukaryota</taxon>
        <taxon>Fungi</taxon>
        <taxon>Dikarya</taxon>
        <taxon>Ascomycota</taxon>
        <taxon>Pezizomycotina</taxon>
        <taxon>Eurotiomycetes</taxon>
        <taxon>Eurotiomycetidae</taxon>
        <taxon>Eurotiales</taxon>
        <taxon>Aspergillaceae</taxon>
        <taxon>Aspergillus</taxon>
        <taxon>Aspergillus subgen. Circumdati</taxon>
    </lineage>
</organism>
<dbReference type="RefSeq" id="XP_033425098.1">
    <property type="nucleotide sequence ID" value="XM_033571783.1"/>
</dbReference>
<accession>A0A5M9MT84</accession>
<comment type="caution">
    <text evidence="1">The sequence shown here is derived from an EMBL/GenBank/DDBJ whole genome shotgun (WGS) entry which is preliminary data.</text>
</comment>